<gene>
    <name evidence="1" type="ORF">Q3M24_23045</name>
</gene>
<reference evidence="1" key="2">
    <citation type="submission" date="2024-06" db="EMBL/GenBank/DDBJ databases">
        <authorList>
            <person name="Plum-Jensen L.E."/>
            <person name="Schramm A."/>
            <person name="Marshall I.P.G."/>
        </authorList>
    </citation>
    <scope>NUCLEOTIDE SEQUENCE</scope>
    <source>
        <strain evidence="1">Rat1</strain>
    </source>
</reference>
<dbReference type="AlphaFoldDB" id="A0AAU8LWA5"/>
<protein>
    <submittedName>
        <fullName evidence="1">Uncharacterized protein</fullName>
    </submittedName>
</protein>
<organism evidence="1">
    <name type="scientific">Candidatus Electrothrix aestuarii</name>
    <dbReference type="NCBI Taxonomy" id="3062594"/>
    <lineage>
        <taxon>Bacteria</taxon>
        <taxon>Pseudomonadati</taxon>
        <taxon>Thermodesulfobacteriota</taxon>
        <taxon>Desulfobulbia</taxon>
        <taxon>Desulfobulbales</taxon>
        <taxon>Desulfobulbaceae</taxon>
        <taxon>Candidatus Electrothrix</taxon>
    </lineage>
</organism>
<evidence type="ECO:0000313" key="1">
    <source>
        <dbReference type="EMBL" id="XCN73110.1"/>
    </source>
</evidence>
<proteinExistence type="predicted"/>
<dbReference type="EMBL" id="CP159373">
    <property type="protein sequence ID" value="XCN73110.1"/>
    <property type="molecule type" value="Genomic_DNA"/>
</dbReference>
<reference evidence="1" key="1">
    <citation type="journal article" date="2024" name="Syst. Appl. Microbiol.">
        <title>First single-strain enrichments of Electrothrix cable bacteria, description of E. aestuarii sp. nov. and E. rattekaaiensis sp. nov., and proposal of a cable bacteria taxonomy following the rules of the SeqCode.</title>
        <authorList>
            <person name="Plum-Jensen L.E."/>
            <person name="Schramm A."/>
            <person name="Marshall I.P.G."/>
        </authorList>
    </citation>
    <scope>NUCLEOTIDE SEQUENCE</scope>
    <source>
        <strain evidence="1">Rat1</strain>
    </source>
</reference>
<accession>A0AAU8LWA5</accession>
<sequence>MAWKILCTVALQHNFFPTTNSGPELDFVPSMETQTVMQSVGMLSRVDKNRILLSYDDEKEEILLSCIPMDTQQLEFIFQVYAQDLYFGLYSESSSAEEAPCYSNIKKNRKKNTAEEDGIFLTRCAGDQALAIRERAGNHARYPAQPAVLNFVISITKETYKEPKEYLIHCASRKTYWKYYLLGELADHEAEIIDLKGEINFQNAGHQFPFPGRTAMVFYSTEPIPLEERPNRQFQLRQSGNNGNKVLIKRLPNASIENLARDTLKGEQVNVSEIYINY</sequence>
<name>A0AAU8LWA5_9BACT</name>
<dbReference type="KEGG" id="eaj:Q3M24_23045"/>